<evidence type="ECO:0000313" key="1">
    <source>
        <dbReference type="EMBL" id="XCM39167.1"/>
    </source>
</evidence>
<proteinExistence type="predicted"/>
<reference evidence="1" key="1">
    <citation type="submission" date="2024-07" db="EMBL/GenBank/DDBJ databases">
        <authorList>
            <person name="Kim Y.J."/>
            <person name="Jeong J.Y."/>
        </authorList>
    </citation>
    <scope>NUCLEOTIDE SEQUENCE</scope>
    <source>
        <strain evidence="1">GIHE-MW2</strain>
    </source>
</reference>
<dbReference type="AlphaFoldDB" id="A0AAU8JIT7"/>
<sequence length="70" mass="7893">MKNSPRNRVSCVNLCHQGKNIIETRFLLCRSQLTPKPEAAQKPGFLRQPLPPTPETGFLKLTFATNEQIS</sequence>
<protein>
    <submittedName>
        <fullName evidence="1">Uncharacterized protein</fullName>
    </submittedName>
</protein>
<organism evidence="1">
    <name type="scientific">Planktothricoides raciborskii GIHE-MW2</name>
    <dbReference type="NCBI Taxonomy" id="2792601"/>
    <lineage>
        <taxon>Bacteria</taxon>
        <taxon>Bacillati</taxon>
        <taxon>Cyanobacteriota</taxon>
        <taxon>Cyanophyceae</taxon>
        <taxon>Oscillatoriophycideae</taxon>
        <taxon>Oscillatoriales</taxon>
        <taxon>Oscillatoriaceae</taxon>
        <taxon>Planktothricoides</taxon>
    </lineage>
</organism>
<gene>
    <name evidence="1" type="ORF">ABWT76_002069</name>
</gene>
<dbReference type="RefSeq" id="WP_354636044.1">
    <property type="nucleotide sequence ID" value="NZ_CP159837.1"/>
</dbReference>
<name>A0AAU8JIT7_9CYAN</name>
<accession>A0AAU8JIT7</accession>
<dbReference type="EMBL" id="CP159837">
    <property type="protein sequence ID" value="XCM39167.1"/>
    <property type="molecule type" value="Genomic_DNA"/>
</dbReference>